<evidence type="ECO:0000256" key="1">
    <source>
        <dbReference type="ARBA" id="ARBA00022443"/>
    </source>
</evidence>
<dbReference type="Gene3D" id="2.30.30.40">
    <property type="entry name" value="SH3 Domains"/>
    <property type="match status" value="1"/>
</dbReference>
<dbReference type="OrthoDB" id="443981at2759"/>
<dbReference type="PANTHER" id="PTHR14167:SF77">
    <property type="entry name" value="SH3 DOMAIN-CONTAINING PROTEIN 3"/>
    <property type="match status" value="1"/>
</dbReference>
<dbReference type="GeneID" id="109212782"/>
<dbReference type="PANTHER" id="PTHR14167">
    <property type="entry name" value="SH3 DOMAIN-CONTAINING"/>
    <property type="match status" value="1"/>
</dbReference>
<dbReference type="SMART" id="SM00326">
    <property type="entry name" value="SH3"/>
    <property type="match status" value="1"/>
</dbReference>
<dbReference type="Gene3D" id="1.20.1270.60">
    <property type="entry name" value="Arfaptin homology (AH) domain/BAR domain"/>
    <property type="match status" value="1"/>
</dbReference>
<dbReference type="EMBL" id="MJEQ01002098">
    <property type="protein sequence ID" value="OIT28335.1"/>
    <property type="molecule type" value="Genomic_DNA"/>
</dbReference>
<dbReference type="STRING" id="49451.A0A1J6L3N0"/>
<keyword evidence="1 2" id="KW-0728">SH3 domain</keyword>
<dbReference type="Proteomes" id="UP000187609">
    <property type="component" value="Unassembled WGS sequence"/>
</dbReference>
<dbReference type="PROSITE" id="PS50002">
    <property type="entry name" value="SH3"/>
    <property type="match status" value="1"/>
</dbReference>
<dbReference type="InterPro" id="IPR036028">
    <property type="entry name" value="SH3-like_dom_sf"/>
</dbReference>
<dbReference type="InterPro" id="IPR027267">
    <property type="entry name" value="AH/BAR_dom_sf"/>
</dbReference>
<dbReference type="InterPro" id="IPR050384">
    <property type="entry name" value="Endophilin_SH3RF"/>
</dbReference>
<dbReference type="SUPFAM" id="SSF50044">
    <property type="entry name" value="SH3-domain"/>
    <property type="match status" value="1"/>
</dbReference>
<dbReference type="OMA" id="PAHIPEK"/>
<feature type="coiled-coil region" evidence="3">
    <location>
        <begin position="147"/>
        <end position="217"/>
    </location>
</feature>
<dbReference type="PRINTS" id="PR00499">
    <property type="entry name" value="P67PHOX"/>
</dbReference>
<reference evidence="5" key="1">
    <citation type="submission" date="2016-11" db="EMBL/GenBank/DDBJ databases">
        <title>The genome of Nicotiana attenuata.</title>
        <authorList>
            <person name="Xu S."/>
            <person name="Brockmoeller T."/>
            <person name="Gaquerel E."/>
            <person name="Navarro A."/>
            <person name="Kuhl H."/>
            <person name="Gase K."/>
            <person name="Ling Z."/>
            <person name="Zhou W."/>
            <person name="Kreitzer C."/>
            <person name="Stanke M."/>
            <person name="Tang H."/>
            <person name="Lyons E."/>
            <person name="Pandey P."/>
            <person name="Pandey S.P."/>
            <person name="Timmermann B."/>
            <person name="Baldwin I.T."/>
        </authorList>
    </citation>
    <scope>NUCLEOTIDE SEQUENCE [LARGE SCALE GENOMIC DNA]</scope>
    <source>
        <strain evidence="5">UT</strain>
    </source>
</reference>
<protein>
    <submittedName>
        <fullName evidence="5">Sh3 domain-containing protein 3</fullName>
    </submittedName>
</protein>
<evidence type="ECO:0000259" key="4">
    <source>
        <dbReference type="PROSITE" id="PS50002"/>
    </source>
</evidence>
<feature type="domain" description="SH3" evidence="4">
    <location>
        <begin position="283"/>
        <end position="342"/>
    </location>
</feature>
<dbReference type="SMR" id="A0A1J6L3N0"/>
<evidence type="ECO:0000313" key="5">
    <source>
        <dbReference type="EMBL" id="OIT28335.1"/>
    </source>
</evidence>
<evidence type="ECO:0000313" key="6">
    <source>
        <dbReference type="Proteomes" id="UP000187609"/>
    </source>
</evidence>
<sequence length="353" mass="39701">MDALRKQAFKLREQVAKQQQAVIKQFSTTGYESSDVMVVDEVEMRVHHQLDKLYKSTREKRDFQKEIVKAAEAFTAIGYKHIEAGTKLSEDCCKYGVENPNDEVLAKAASIYGDARKHAEKEVEDLNKLFFSQVLEPLRAMVAGSPLEDARHLAQRYSKMRQEAEIQAAEVSRRQARVREAPIPENVAKLHAAETKMQELKANMAVLGKEAAAALAAVESQQERLTYQRLVAMVEAERLYHERVAVILGNIEAEIVSEKQRKEAAPPVATLPVNPPAHIPEKNKYFLAEAVHSFEAESEKELSLAVGDYVVVRKVTQSGWSEGECKGKAGWFPSEYVEKRQRVPTYNGAAEVY</sequence>
<accession>A0A1J6L3N0</accession>
<name>A0A1J6L3N0_NICAT</name>
<evidence type="ECO:0000256" key="3">
    <source>
        <dbReference type="SAM" id="Coils"/>
    </source>
</evidence>
<gene>
    <name evidence="5" type="primary">SH3P3_1</name>
    <name evidence="5" type="ORF">A4A49_25016</name>
</gene>
<keyword evidence="6" id="KW-1185">Reference proteome</keyword>
<dbReference type="Gramene" id="OIT28335">
    <property type="protein sequence ID" value="OIT28335"/>
    <property type="gene ID" value="A4A49_25016"/>
</dbReference>
<dbReference type="Pfam" id="PF14604">
    <property type="entry name" value="SH3_9"/>
    <property type="match status" value="1"/>
</dbReference>
<dbReference type="SUPFAM" id="SSF103657">
    <property type="entry name" value="BAR/IMD domain-like"/>
    <property type="match status" value="1"/>
</dbReference>
<organism evidence="5 6">
    <name type="scientific">Nicotiana attenuata</name>
    <name type="common">Coyote tobacco</name>
    <dbReference type="NCBI Taxonomy" id="49451"/>
    <lineage>
        <taxon>Eukaryota</taxon>
        <taxon>Viridiplantae</taxon>
        <taxon>Streptophyta</taxon>
        <taxon>Embryophyta</taxon>
        <taxon>Tracheophyta</taxon>
        <taxon>Spermatophyta</taxon>
        <taxon>Magnoliopsida</taxon>
        <taxon>eudicotyledons</taxon>
        <taxon>Gunneridae</taxon>
        <taxon>Pentapetalae</taxon>
        <taxon>asterids</taxon>
        <taxon>lamiids</taxon>
        <taxon>Solanales</taxon>
        <taxon>Solanaceae</taxon>
        <taxon>Nicotianoideae</taxon>
        <taxon>Nicotianeae</taxon>
        <taxon>Nicotiana</taxon>
    </lineage>
</organism>
<comment type="caution">
    <text evidence="5">The sequence shown here is derived from an EMBL/GenBank/DDBJ whole genome shotgun (WGS) entry which is preliminary data.</text>
</comment>
<dbReference type="AlphaFoldDB" id="A0A1J6L3N0"/>
<dbReference type="InterPro" id="IPR001452">
    <property type="entry name" value="SH3_domain"/>
</dbReference>
<proteinExistence type="predicted"/>
<evidence type="ECO:0000256" key="2">
    <source>
        <dbReference type="PROSITE-ProRule" id="PRU00192"/>
    </source>
</evidence>
<keyword evidence="3" id="KW-0175">Coiled coil</keyword>
<dbReference type="KEGG" id="nau:109212782"/>